<sequence length="462" mass="52120">MRKFLYIALITFAFSACKGINPEKPKSSQEAAPLPEAKSSIYFPLEIPLSSIEQKLNQEFKDLLFAEKQIPVGSGLTTDVEVTKTGNAKLSPYMDKKLMFQLPMHLKGKLNVEKKLFGQTISTAIPFDEMLAPEISFRPEIGEDYSIQFADVQIEGWGRPLQYELLGYKLDLDPLLRKHLQKLLESQLVANNFQGVNFRGVLQSAWQNFSEPLPFSQNGHQAFVTTRPHTLFLTEEISGQNLKLHVGLEGDVATTVGQKPAVKSNQLPKLAKNNLSKKGADITLPISIGYAQIDHYLNTELIGELFQIEKGTVLIPKKFTTQDFGDRALVKMNFTAKRTGKKDLSGDLYLVGKPAYDSEREAIYFEEIEFDLNTKNLLANSANWLKQNKITTEIEKRAFFPIGDYLQEAKTEIRKHSDIQTDFASISIKNPKLDVLGIYTTPEDVRLYLHSTGEVDVRIKQL</sequence>
<dbReference type="RefSeq" id="WP_213944565.1">
    <property type="nucleotide sequence ID" value="NZ_JAHCMY010000002.1"/>
</dbReference>
<comment type="caution">
    <text evidence="1">The sequence shown here is derived from an EMBL/GenBank/DDBJ whole genome shotgun (WGS) entry which is preliminary data.</text>
</comment>
<dbReference type="Pfam" id="PF14356">
    <property type="entry name" value="DUF4403"/>
    <property type="match status" value="1"/>
</dbReference>
<evidence type="ECO:0000313" key="2">
    <source>
        <dbReference type="Proteomes" id="UP001319104"/>
    </source>
</evidence>
<keyword evidence="2" id="KW-1185">Reference proteome</keyword>
<dbReference type="AlphaFoldDB" id="A0AAP2CGJ3"/>
<reference evidence="1 2" key="1">
    <citation type="submission" date="2021-05" db="EMBL/GenBank/DDBJ databases">
        <authorList>
            <person name="Zhang Z.D."/>
            <person name="Osman G."/>
        </authorList>
    </citation>
    <scope>NUCLEOTIDE SEQUENCE [LARGE SCALE GENOMIC DNA]</scope>
    <source>
        <strain evidence="1 2">KCTC 32217</strain>
    </source>
</reference>
<proteinExistence type="predicted"/>
<dbReference type="PROSITE" id="PS51257">
    <property type="entry name" value="PROKAR_LIPOPROTEIN"/>
    <property type="match status" value="1"/>
</dbReference>
<accession>A0AAP2CGJ3</accession>
<name>A0AAP2CGJ3_9BACT</name>
<organism evidence="1 2">
    <name type="scientific">Litoribacter ruber</name>
    <dbReference type="NCBI Taxonomy" id="702568"/>
    <lineage>
        <taxon>Bacteria</taxon>
        <taxon>Pseudomonadati</taxon>
        <taxon>Bacteroidota</taxon>
        <taxon>Cytophagia</taxon>
        <taxon>Cytophagales</taxon>
        <taxon>Cyclobacteriaceae</taxon>
        <taxon>Litoribacter</taxon>
    </lineage>
</organism>
<gene>
    <name evidence="1" type="ORF">KI659_06580</name>
</gene>
<evidence type="ECO:0000313" key="1">
    <source>
        <dbReference type="EMBL" id="MBS9523682.1"/>
    </source>
</evidence>
<dbReference type="EMBL" id="JAHCMY010000002">
    <property type="protein sequence ID" value="MBS9523682.1"/>
    <property type="molecule type" value="Genomic_DNA"/>
</dbReference>
<dbReference type="InterPro" id="IPR025515">
    <property type="entry name" value="DUF4403"/>
</dbReference>
<protein>
    <submittedName>
        <fullName evidence="1">DUF4403 family protein</fullName>
    </submittedName>
</protein>
<dbReference type="Proteomes" id="UP001319104">
    <property type="component" value="Unassembled WGS sequence"/>
</dbReference>